<name>A0A158K2Y9_9BURK</name>
<evidence type="ECO:0000313" key="1">
    <source>
        <dbReference type="EMBL" id="SAL75335.1"/>
    </source>
</evidence>
<gene>
    <name evidence="1" type="ORF">AWB69_09302</name>
</gene>
<dbReference type="EMBL" id="FCOK02000205">
    <property type="protein sequence ID" value="SAL75335.1"/>
    <property type="molecule type" value="Genomic_DNA"/>
</dbReference>
<dbReference type="AlphaFoldDB" id="A0A158K2Y9"/>
<evidence type="ECO:0000313" key="2">
    <source>
        <dbReference type="Proteomes" id="UP000054683"/>
    </source>
</evidence>
<dbReference type="Proteomes" id="UP000054683">
    <property type="component" value="Unassembled WGS sequence"/>
</dbReference>
<protein>
    <submittedName>
        <fullName evidence="1">Uncharacterized protein</fullName>
    </submittedName>
</protein>
<sequence>MTTTAKSKPTEHFQWSQGSQKVTVGRGVCFGLCKKIGQTLQQSGGLTGENAYKSIVKQLGKTGTLQSASGKQATLSQSGTAAKPPFPTDTALIVFCNISVSEGFCSRYSLGSYLYPWSWIPDHACLLRLNSDGSVVLFDPNWGVSRWDNMRGGNVNHSNVTYKLLNGLCQVDRESAVE</sequence>
<accession>A0A158K2Y9</accession>
<proteinExistence type="predicted"/>
<organism evidence="1 2">
    <name type="scientific">Caballeronia udeis</name>
    <dbReference type="NCBI Taxonomy" id="1232866"/>
    <lineage>
        <taxon>Bacteria</taxon>
        <taxon>Pseudomonadati</taxon>
        <taxon>Pseudomonadota</taxon>
        <taxon>Betaproteobacteria</taxon>
        <taxon>Burkholderiales</taxon>
        <taxon>Burkholderiaceae</taxon>
        <taxon>Caballeronia</taxon>
    </lineage>
</organism>
<reference evidence="1 2" key="1">
    <citation type="submission" date="2016-01" db="EMBL/GenBank/DDBJ databases">
        <authorList>
            <person name="Oliw E.H."/>
        </authorList>
    </citation>
    <scope>NUCLEOTIDE SEQUENCE [LARGE SCALE GENOMIC DNA]</scope>
    <source>
        <strain evidence="1">LMG 27134</strain>
    </source>
</reference>